<dbReference type="KEGG" id="bgt:106070711"/>
<dbReference type="AlphaFoldDB" id="A0A2C9KCR6"/>
<feature type="compositionally biased region" description="Polar residues" evidence="1">
    <location>
        <begin position="34"/>
        <end position="45"/>
    </location>
</feature>
<protein>
    <submittedName>
        <fullName evidence="2">Uncharacterized protein</fullName>
    </submittedName>
</protein>
<feature type="compositionally biased region" description="Polar residues" evidence="1">
    <location>
        <begin position="179"/>
        <end position="203"/>
    </location>
</feature>
<dbReference type="VEuPathDB" id="VectorBase:BGLAX_029976"/>
<feature type="compositionally biased region" description="Basic residues" evidence="1">
    <location>
        <begin position="204"/>
        <end position="214"/>
    </location>
</feature>
<evidence type="ECO:0000313" key="2">
    <source>
        <dbReference type="EnsemblMetazoa" id="BGLB017599-PA"/>
    </source>
</evidence>
<feature type="compositionally biased region" description="Polar residues" evidence="1">
    <location>
        <begin position="102"/>
        <end position="123"/>
    </location>
</feature>
<proteinExistence type="predicted"/>
<feature type="region of interest" description="Disordered" evidence="1">
    <location>
        <begin position="179"/>
        <end position="214"/>
    </location>
</feature>
<dbReference type="Proteomes" id="UP000076420">
    <property type="component" value="Unassembled WGS sequence"/>
</dbReference>
<gene>
    <name evidence="2" type="primary">106070711</name>
</gene>
<dbReference type="VEuPathDB" id="VectorBase:BGLB017599"/>
<organism evidence="2 3">
    <name type="scientific">Biomphalaria glabrata</name>
    <name type="common">Bloodfluke planorb</name>
    <name type="synonym">Freshwater snail</name>
    <dbReference type="NCBI Taxonomy" id="6526"/>
    <lineage>
        <taxon>Eukaryota</taxon>
        <taxon>Metazoa</taxon>
        <taxon>Spiralia</taxon>
        <taxon>Lophotrochozoa</taxon>
        <taxon>Mollusca</taxon>
        <taxon>Gastropoda</taxon>
        <taxon>Heterobranchia</taxon>
        <taxon>Euthyneura</taxon>
        <taxon>Panpulmonata</taxon>
        <taxon>Hygrophila</taxon>
        <taxon>Lymnaeoidea</taxon>
        <taxon>Planorbidae</taxon>
        <taxon>Biomphalaria</taxon>
    </lineage>
</organism>
<feature type="compositionally biased region" description="Basic and acidic residues" evidence="1">
    <location>
        <begin position="90"/>
        <end position="101"/>
    </location>
</feature>
<feature type="region of interest" description="Disordered" evidence="1">
    <location>
        <begin position="1"/>
        <end position="123"/>
    </location>
</feature>
<dbReference type="EnsemblMetazoa" id="BGLB017599-RA">
    <property type="protein sequence ID" value="BGLB017599-PA"/>
    <property type="gene ID" value="BGLB017599"/>
</dbReference>
<sequence length="413" mass="43893">MEKKKASRRRSDLEPQMSGNKIPVETDSGIPGKTSETVGTANFQGTGCPAPHIPIPKEKRPSEPVTGSRKRKARSYCITRLSVEAQGDVSTRDQPNEEEKTSPSSSRITMQAEVTSNDNESSLNLPVQVDQKLLDTDMATSALLKLSATKCESKQSSAPSAANSNLSFAMTSNENKKTFSASRLPISTSSSKNVNPSAASYNKPSKKSKTQVKCRKVNSVHTSSDLQMCSLDFRASQNISNAAGPLNVHNSPLHVSKKKCSVQFVNRGDTGVTIAGADQHVGVCPSQNTLFRLPQVRMNCQLTAHHVTRQGYDNSGSGARCTGRLQADSRRNFEAGSDYILAAPANAISTTPSSSLFNVAPSVISLPNSPSTAMNEIVSYSVIGSGSVMEAGSPHMIGSPHLPESPSVAAVQS</sequence>
<accession>A0A2C9KCR6</accession>
<evidence type="ECO:0000313" key="3">
    <source>
        <dbReference type="Proteomes" id="UP000076420"/>
    </source>
</evidence>
<evidence type="ECO:0000256" key="1">
    <source>
        <dbReference type="SAM" id="MobiDB-lite"/>
    </source>
</evidence>
<feature type="compositionally biased region" description="Basic and acidic residues" evidence="1">
    <location>
        <begin position="1"/>
        <end position="13"/>
    </location>
</feature>
<reference evidence="2" key="1">
    <citation type="submission" date="2020-05" db="UniProtKB">
        <authorList>
            <consortium name="EnsemblMetazoa"/>
        </authorList>
    </citation>
    <scope>IDENTIFICATION</scope>
    <source>
        <strain evidence="2">BB02</strain>
    </source>
</reference>
<name>A0A2C9KCR6_BIOGL</name>